<feature type="compositionally biased region" description="Low complexity" evidence="1">
    <location>
        <begin position="1199"/>
        <end position="1208"/>
    </location>
</feature>
<dbReference type="InterPro" id="IPR035969">
    <property type="entry name" value="Rab-GAP_TBC_sf"/>
</dbReference>
<dbReference type="PANTHER" id="PTHR47219:SF20">
    <property type="entry name" value="TBC1 DOMAIN FAMILY MEMBER 2B"/>
    <property type="match status" value="1"/>
</dbReference>
<dbReference type="GO" id="GO:0031267">
    <property type="term" value="F:small GTPase binding"/>
    <property type="evidence" value="ECO:0007669"/>
    <property type="project" value="TreeGrafter"/>
</dbReference>
<feature type="compositionally biased region" description="Pro residues" evidence="1">
    <location>
        <begin position="128"/>
        <end position="137"/>
    </location>
</feature>
<feature type="region of interest" description="Disordered" evidence="1">
    <location>
        <begin position="1"/>
        <end position="194"/>
    </location>
</feature>
<organism evidence="3 4">
    <name type="scientific">Niveomyces insectorum RCEF 264</name>
    <dbReference type="NCBI Taxonomy" id="1081102"/>
    <lineage>
        <taxon>Eukaryota</taxon>
        <taxon>Fungi</taxon>
        <taxon>Dikarya</taxon>
        <taxon>Ascomycota</taxon>
        <taxon>Pezizomycotina</taxon>
        <taxon>Sordariomycetes</taxon>
        <taxon>Hypocreomycetidae</taxon>
        <taxon>Hypocreales</taxon>
        <taxon>Cordycipitaceae</taxon>
        <taxon>Niveomyces</taxon>
    </lineage>
</organism>
<dbReference type="SMART" id="SM00164">
    <property type="entry name" value="TBC"/>
    <property type="match status" value="1"/>
</dbReference>
<keyword evidence="4" id="KW-1185">Reference proteome</keyword>
<feature type="compositionally biased region" description="Basic and acidic residues" evidence="1">
    <location>
        <begin position="428"/>
        <end position="438"/>
    </location>
</feature>
<feature type="compositionally biased region" description="Low complexity" evidence="1">
    <location>
        <begin position="79"/>
        <end position="98"/>
    </location>
</feature>
<feature type="region of interest" description="Disordered" evidence="1">
    <location>
        <begin position="893"/>
        <end position="930"/>
    </location>
</feature>
<accession>A0A167XZ10</accession>
<feature type="compositionally biased region" description="Basic and acidic residues" evidence="1">
    <location>
        <begin position="706"/>
        <end position="722"/>
    </location>
</feature>
<dbReference type="STRING" id="1081102.A0A167XZ10"/>
<protein>
    <submittedName>
        <fullName evidence="3">GTPase activating protein</fullName>
    </submittedName>
</protein>
<evidence type="ECO:0000256" key="1">
    <source>
        <dbReference type="SAM" id="MobiDB-lite"/>
    </source>
</evidence>
<dbReference type="Proteomes" id="UP000076874">
    <property type="component" value="Unassembled WGS sequence"/>
</dbReference>
<dbReference type="PANTHER" id="PTHR47219">
    <property type="entry name" value="RAB GTPASE-ACTIVATING PROTEIN 1-LIKE"/>
    <property type="match status" value="1"/>
</dbReference>
<feature type="region of interest" description="Disordered" evidence="1">
    <location>
        <begin position="571"/>
        <end position="620"/>
    </location>
</feature>
<name>A0A167XZ10_9HYPO</name>
<dbReference type="InterPro" id="IPR050302">
    <property type="entry name" value="Rab_GAP_TBC_domain"/>
</dbReference>
<feature type="compositionally biased region" description="Low complexity" evidence="1">
    <location>
        <begin position="1223"/>
        <end position="1235"/>
    </location>
</feature>
<feature type="region of interest" description="Disordered" evidence="1">
    <location>
        <begin position="641"/>
        <end position="768"/>
    </location>
</feature>
<dbReference type="EMBL" id="AZHD01000003">
    <property type="protein sequence ID" value="OAA65601.1"/>
    <property type="molecule type" value="Genomic_DNA"/>
</dbReference>
<evidence type="ECO:0000313" key="3">
    <source>
        <dbReference type="EMBL" id="OAA65601.1"/>
    </source>
</evidence>
<evidence type="ECO:0000259" key="2">
    <source>
        <dbReference type="PROSITE" id="PS50086"/>
    </source>
</evidence>
<gene>
    <name evidence="3" type="ORF">SPI_02388</name>
</gene>
<dbReference type="SUPFAM" id="SSF47923">
    <property type="entry name" value="Ypt/Rab-GAP domain of gyp1p"/>
    <property type="match status" value="2"/>
</dbReference>
<evidence type="ECO:0000313" key="4">
    <source>
        <dbReference type="Proteomes" id="UP000076874"/>
    </source>
</evidence>
<reference evidence="3 4" key="1">
    <citation type="journal article" date="2016" name="Genome Biol. Evol.">
        <title>Divergent and convergent evolution of fungal pathogenicity.</title>
        <authorList>
            <person name="Shang Y."/>
            <person name="Xiao G."/>
            <person name="Zheng P."/>
            <person name="Cen K."/>
            <person name="Zhan S."/>
            <person name="Wang C."/>
        </authorList>
    </citation>
    <scope>NUCLEOTIDE SEQUENCE [LARGE SCALE GENOMIC DNA]</scope>
    <source>
        <strain evidence="3 4">RCEF 264</strain>
    </source>
</reference>
<feature type="compositionally biased region" description="Low complexity" evidence="1">
    <location>
        <begin position="27"/>
        <end position="37"/>
    </location>
</feature>
<dbReference type="Gene3D" id="1.10.472.80">
    <property type="entry name" value="Ypt/Rab-GAP domain of gyp1p, domain 3"/>
    <property type="match status" value="1"/>
</dbReference>
<comment type="caution">
    <text evidence="3">The sequence shown here is derived from an EMBL/GenBank/DDBJ whole genome shotgun (WGS) entry which is preliminary data.</text>
</comment>
<feature type="region of interest" description="Disordered" evidence="1">
    <location>
        <begin position="320"/>
        <end position="344"/>
    </location>
</feature>
<dbReference type="Pfam" id="PF00566">
    <property type="entry name" value="RabGAP-TBC"/>
    <property type="match status" value="2"/>
</dbReference>
<feature type="domain" description="Rab-GAP TBC" evidence="2">
    <location>
        <begin position="833"/>
        <end position="1109"/>
    </location>
</feature>
<feature type="compositionally biased region" description="Polar residues" evidence="1">
    <location>
        <begin position="439"/>
        <end position="449"/>
    </location>
</feature>
<feature type="compositionally biased region" description="Polar residues" evidence="1">
    <location>
        <begin position="115"/>
        <end position="125"/>
    </location>
</feature>
<dbReference type="GO" id="GO:0005096">
    <property type="term" value="F:GTPase activator activity"/>
    <property type="evidence" value="ECO:0007669"/>
    <property type="project" value="TreeGrafter"/>
</dbReference>
<proteinExistence type="predicted"/>
<dbReference type="AlphaFoldDB" id="A0A167XZ10"/>
<dbReference type="PROSITE" id="PS50086">
    <property type="entry name" value="TBC_RABGAP"/>
    <property type="match status" value="1"/>
</dbReference>
<dbReference type="OrthoDB" id="294251at2759"/>
<sequence length="1280" mass="136207">MAFSEQDDAAYAADVEGPAPSSPSLPSPSSFSANSPSKRQRSIRKREFGLYANRLRRHQPQTKHDDAASDDEPLGFGRAGHAAANTAKTAHTTPTTNGVQAQGLRGTRDDDDGSPKSNELASTSLPQPFFPRRPNQPPSERYTAAAYEDDFGSDNGGGLNDDSGNRDEDHDDDDDDHRSPLPSSHPASPISPRWDSLANSATVLYNPVASPDASVSAPLSSSVHTSVASASVSTAPTSPVSPTPSVFFAGATKLPARSPSTSSASAAAASASARRFALASARPSAAAAVPPERDFSALLVPAETRNEPFPGITTTVANAARARSPATFTSEPRTRTPPPGASGAMLVGNFSRPRQASIKQGTRDVYPTTATAMRLRPLEPIPMDGAAPPVGAPAVLPATQSVWPRERARGLSLSSAKSTSTTSSLPHRAPDDTGRSPRLDSSATSNGGMTSPGLPRPPVAYSRTDSTGSAAAGGTASAAATSSITALPARGASQTRDPAPWLVDEEARSSYRSQWTASTAQRTVFTDSGTPRSSVLTKTSSRTTASWFANAGPGGMDEGLSVDDVMGMYEKGFGDSTGAEDNDLDGPNDNGSGHARDSADDDMTDVEGPGGNGNAASDGHQLGALGSGLIGSQILEAMSDSLPVPSSANHNERGRDDGVLDAPPSVRHSNDIPRLSSSAPGDTGFGLAAQHAKSRQLLVPQAEAQNDEREKRDSAKMLESDVKIPAQPSPAPSPQLDVSFTERLAPSKSPSLFARSAQDEAEDPGVRDRYGFRKHNQYITREQYDAWNGPYTEYIGRRRRKWVGYLKDSGLITDNPTRFPPPSVKTKRFIRKGIPPEWRGAAWFYYAGGPSIVAKHPGIYDRLIARVSRGEAKAVDVESIERDLHRTFPDNVRFQFSGDQRPGHGDNQQAGGDGDEAPAPKTDLTADRPDEPTIVSKLRRVLLAFSIYNPRIGYCQSLNFLAGLLLLFVQKEEQSFWLLNVITRIFLPGTHEMSLEGSKVDLSVLMAAMQESLPGVWAKIGGDLDDVPSGGQNQHAHRDVPKYGTLGRKMKVPRVGGNRPTDRPGVSASSVDRLPPITLCMTAWFMSCFIGTLPIETTLRVWDIFFYEGSKTLFRVALAIFKLGESEIRAVADPMEMFGVVQTLPRRLLDCNMLMEATFRRRNGFGHLSQETIEEKRRERRDAFKDARTAAAVAATAATGAAGSDAVRPPASASGVNRGAGSSGSTNSAKTTNAAGANSAAREVASADAEAELTAAAEAVYRKNTLFSRRRDRHFAAEVM</sequence>
<feature type="region of interest" description="Disordered" evidence="1">
    <location>
        <begin position="1199"/>
        <end position="1235"/>
    </location>
</feature>
<dbReference type="InterPro" id="IPR000195">
    <property type="entry name" value="Rab-GAP-TBC_dom"/>
</dbReference>
<feature type="region of interest" description="Disordered" evidence="1">
    <location>
        <begin position="407"/>
        <end position="474"/>
    </location>
</feature>
<dbReference type="Gene3D" id="1.10.8.270">
    <property type="entry name" value="putative rabgap domain of human tbc1 domain family member 14 like domains"/>
    <property type="match status" value="1"/>
</dbReference>
<feature type="compositionally biased region" description="Low complexity" evidence="1">
    <location>
        <begin position="411"/>
        <end position="425"/>
    </location>
</feature>
<feature type="compositionally biased region" description="Low complexity" evidence="1">
    <location>
        <begin position="464"/>
        <end position="474"/>
    </location>
</feature>
<feature type="region of interest" description="Disordered" evidence="1">
    <location>
        <begin position="512"/>
        <end position="541"/>
    </location>
</feature>